<dbReference type="RefSeq" id="WP_007147138.1">
    <property type="nucleotide sequence ID" value="NZ_AKCI01000001.1"/>
</dbReference>
<evidence type="ECO:0000256" key="9">
    <source>
        <dbReference type="ARBA" id="ARBA00035611"/>
    </source>
</evidence>
<dbReference type="AlphaFoldDB" id="J0X1N0"/>
<dbReference type="STRING" id="857290.HMPREF9156_00070"/>
<dbReference type="NCBIfam" id="NF040906">
    <property type="entry name" value="GguB"/>
    <property type="match status" value="1"/>
</dbReference>
<accession>J0X1N0</accession>
<sequence>MSSANVSVEKKGNASQPDRGGRKHPQRRQESLVASITGNLRQYGIVGALVVIVIAFQILTGGVLLKPNSFVSLIQQNAYVIILAIGMVMVIIATQIDLSVGSLVAFIGGVCAILMQHMGMNWILAIIISLLVGLVIGVWQGFWVAFVGIPGFITTLAGMLMFRGLATVIVGESVPITSDSFRGIARNYLPNILGFWGGFDGLTIVLGILCFALFVWSQLRNRKKVIKVGLIPEAMSLTVIKIVVAALVIGFVTYLLASSGNSTEGGTPIMLVIVAVLVVVYQFILSRTVFGRHVYARGGNRRAAELSGVNTKMVDFILYIHMGFLSAVAAIAMLSRLASATAQAGMEFEMDAIAACFIGGTAVTGGIGTIPGAVIGALVMGVINQGLSIMGVDTAIVKTIKGLVLLLAVAFDLLSKRKKA</sequence>
<evidence type="ECO:0000256" key="5">
    <source>
        <dbReference type="ARBA" id="ARBA00022597"/>
    </source>
</evidence>
<dbReference type="InterPro" id="IPR001851">
    <property type="entry name" value="ABC_transp_permease"/>
</dbReference>
<evidence type="ECO:0000256" key="1">
    <source>
        <dbReference type="ARBA" id="ARBA00004651"/>
    </source>
</evidence>
<evidence type="ECO:0000256" key="7">
    <source>
        <dbReference type="ARBA" id="ARBA00022989"/>
    </source>
</evidence>
<feature type="transmembrane region" description="Helical" evidence="12">
    <location>
        <begin position="395"/>
        <end position="414"/>
    </location>
</feature>
<name>J0X1N0_9BIFI</name>
<keyword evidence="2" id="KW-0813">Transport</keyword>
<evidence type="ECO:0000256" key="10">
    <source>
        <dbReference type="ARBA" id="ARBA00035686"/>
    </source>
</evidence>
<feature type="transmembrane region" description="Helical" evidence="12">
    <location>
        <begin position="316"/>
        <end position="334"/>
    </location>
</feature>
<dbReference type="PANTHER" id="PTHR32196">
    <property type="entry name" value="ABC TRANSPORTER PERMEASE PROTEIN YPHD-RELATED-RELATED"/>
    <property type="match status" value="1"/>
</dbReference>
<keyword evidence="14" id="KW-1185">Reference proteome</keyword>
<dbReference type="Proteomes" id="UP000006415">
    <property type="component" value="Unassembled WGS sequence"/>
</dbReference>
<dbReference type="PANTHER" id="PTHR32196:SF32">
    <property type="entry name" value="XYLOSE TRANSPORT SYSTEM PERMEASE PROTEIN XYLH"/>
    <property type="match status" value="1"/>
</dbReference>
<comment type="function">
    <text evidence="9">Part of the binding-protein-dependent transport system for D-xylose. Probably responsible for the translocation of the substrate across the membrane.</text>
</comment>
<evidence type="ECO:0000313" key="13">
    <source>
        <dbReference type="EMBL" id="EJD65306.1"/>
    </source>
</evidence>
<feature type="transmembrane region" description="Helical" evidence="12">
    <location>
        <begin position="99"/>
        <end position="115"/>
    </location>
</feature>
<evidence type="ECO:0000256" key="3">
    <source>
        <dbReference type="ARBA" id="ARBA00022475"/>
    </source>
</evidence>
<feature type="transmembrane region" description="Helical" evidence="12">
    <location>
        <begin position="355"/>
        <end position="383"/>
    </location>
</feature>
<evidence type="ECO:0000256" key="4">
    <source>
        <dbReference type="ARBA" id="ARBA00022519"/>
    </source>
</evidence>
<feature type="transmembrane region" description="Helical" evidence="12">
    <location>
        <begin position="149"/>
        <end position="171"/>
    </location>
</feature>
<reference evidence="13 14" key="1">
    <citation type="submission" date="2012-01" db="EMBL/GenBank/DDBJ databases">
        <title>The Genome Sequence of Scardovia wiggsiae F0424.</title>
        <authorList>
            <consortium name="The Broad Institute Genome Sequencing Platform"/>
            <person name="Earl A."/>
            <person name="Ward D."/>
            <person name="Feldgarden M."/>
            <person name="Gevers D."/>
            <person name="Izard J."/>
            <person name="Ganesan A."/>
            <person name="Baranova O.V."/>
            <person name="Blanton J.M."/>
            <person name="Tanner A.C."/>
            <person name="Mathney J."/>
            <person name="Dewhirst F.E."/>
            <person name="Young S.K."/>
            <person name="Zeng Q."/>
            <person name="Gargeya S."/>
            <person name="Fitzgerald M."/>
            <person name="Haas B."/>
            <person name="Abouelleil A."/>
            <person name="Alvarado L."/>
            <person name="Arachchi H.M."/>
            <person name="Berlin A."/>
            <person name="Chapman S.B."/>
            <person name="Gearin G."/>
            <person name="Goldberg J."/>
            <person name="Griggs A."/>
            <person name="Gujja S."/>
            <person name="Hansen M."/>
            <person name="Heiman D."/>
            <person name="Howarth C."/>
            <person name="Larimer J."/>
            <person name="Lui A."/>
            <person name="MacDonald P.J.P."/>
            <person name="McCowen C."/>
            <person name="Montmayeur A."/>
            <person name="Murphy C."/>
            <person name="Neiman D."/>
            <person name="Pearson M."/>
            <person name="Priest M."/>
            <person name="Roberts A."/>
            <person name="Saif S."/>
            <person name="Shea T."/>
            <person name="Sisk P."/>
            <person name="Stolte C."/>
            <person name="Sykes S."/>
            <person name="Wortman J."/>
            <person name="Nusbaum C."/>
            <person name="Birren B."/>
        </authorList>
    </citation>
    <scope>NUCLEOTIDE SEQUENCE [LARGE SCALE GENOMIC DNA]</scope>
    <source>
        <strain evidence="13 14">F0424</strain>
    </source>
</reference>
<evidence type="ECO:0000256" key="12">
    <source>
        <dbReference type="SAM" id="Phobius"/>
    </source>
</evidence>
<comment type="caution">
    <text evidence="13">The sequence shown here is derived from an EMBL/GenBank/DDBJ whole genome shotgun (WGS) entry which is preliminary data.</text>
</comment>
<feature type="transmembrane region" description="Helical" evidence="12">
    <location>
        <begin position="236"/>
        <end position="257"/>
    </location>
</feature>
<keyword evidence="5" id="KW-0762">Sugar transport</keyword>
<dbReference type="GO" id="GO:0005886">
    <property type="term" value="C:plasma membrane"/>
    <property type="evidence" value="ECO:0007669"/>
    <property type="project" value="UniProtKB-SubCell"/>
</dbReference>
<dbReference type="HOGENOM" id="CLU_028880_2_0_11"/>
<protein>
    <recommendedName>
        <fullName evidence="10">Xylose transport system permease protein XylH</fullName>
    </recommendedName>
</protein>
<evidence type="ECO:0000256" key="6">
    <source>
        <dbReference type="ARBA" id="ARBA00022692"/>
    </source>
</evidence>
<feature type="transmembrane region" description="Helical" evidence="12">
    <location>
        <begin position="192"/>
        <end position="216"/>
    </location>
</feature>
<dbReference type="eggNOG" id="COG4214">
    <property type="taxonomic scope" value="Bacteria"/>
</dbReference>
<gene>
    <name evidence="13" type="ORF">HMPREF9156_00070</name>
</gene>
<feature type="transmembrane region" description="Helical" evidence="12">
    <location>
        <begin position="269"/>
        <end position="290"/>
    </location>
</feature>
<dbReference type="Pfam" id="PF02653">
    <property type="entry name" value="BPD_transp_2"/>
    <property type="match status" value="1"/>
</dbReference>
<proteinExistence type="predicted"/>
<keyword evidence="7 12" id="KW-1133">Transmembrane helix</keyword>
<keyword evidence="3" id="KW-1003">Cell membrane</keyword>
<feature type="transmembrane region" description="Helical" evidence="12">
    <location>
        <begin position="43"/>
        <end position="65"/>
    </location>
</feature>
<evidence type="ECO:0000256" key="11">
    <source>
        <dbReference type="SAM" id="MobiDB-lite"/>
    </source>
</evidence>
<comment type="subcellular location">
    <subcellularLocation>
        <location evidence="1">Cell membrane</location>
        <topology evidence="1">Multi-pass membrane protein</topology>
    </subcellularLocation>
</comment>
<organism evidence="13 14">
    <name type="scientific">Scardovia wiggsiae F0424</name>
    <dbReference type="NCBI Taxonomy" id="857290"/>
    <lineage>
        <taxon>Bacteria</taxon>
        <taxon>Bacillati</taxon>
        <taxon>Actinomycetota</taxon>
        <taxon>Actinomycetes</taxon>
        <taxon>Bifidobacteriales</taxon>
        <taxon>Bifidobacteriaceae</taxon>
        <taxon>Scardovia</taxon>
    </lineage>
</organism>
<evidence type="ECO:0000313" key="14">
    <source>
        <dbReference type="Proteomes" id="UP000006415"/>
    </source>
</evidence>
<feature type="region of interest" description="Disordered" evidence="11">
    <location>
        <begin position="1"/>
        <end position="28"/>
    </location>
</feature>
<feature type="transmembrane region" description="Helical" evidence="12">
    <location>
        <begin position="77"/>
        <end position="93"/>
    </location>
</feature>
<evidence type="ECO:0000256" key="8">
    <source>
        <dbReference type="ARBA" id="ARBA00023136"/>
    </source>
</evidence>
<keyword evidence="8 12" id="KW-0472">Membrane</keyword>
<keyword evidence="4" id="KW-0997">Cell inner membrane</keyword>
<dbReference type="CDD" id="cd06579">
    <property type="entry name" value="TM_PBP1_transp_AraH_like"/>
    <property type="match status" value="1"/>
</dbReference>
<dbReference type="GO" id="GO:0022857">
    <property type="term" value="F:transmembrane transporter activity"/>
    <property type="evidence" value="ECO:0007669"/>
    <property type="project" value="InterPro"/>
</dbReference>
<keyword evidence="6 12" id="KW-0812">Transmembrane</keyword>
<feature type="transmembrane region" description="Helical" evidence="12">
    <location>
        <begin position="122"/>
        <end position="143"/>
    </location>
</feature>
<evidence type="ECO:0000256" key="2">
    <source>
        <dbReference type="ARBA" id="ARBA00022448"/>
    </source>
</evidence>
<dbReference type="EMBL" id="AGZS01000001">
    <property type="protein sequence ID" value="EJD65306.1"/>
    <property type="molecule type" value="Genomic_DNA"/>
</dbReference>